<evidence type="ECO:0000259" key="1">
    <source>
        <dbReference type="Pfam" id="PF03184"/>
    </source>
</evidence>
<dbReference type="Pfam" id="PF03184">
    <property type="entry name" value="DDE_1"/>
    <property type="match status" value="1"/>
</dbReference>
<evidence type="ECO:0000313" key="2">
    <source>
        <dbReference type="EMBL" id="RLO00754.1"/>
    </source>
</evidence>
<dbReference type="InterPro" id="IPR050863">
    <property type="entry name" value="CenT-Element_Derived"/>
</dbReference>
<dbReference type="Proteomes" id="UP000275652">
    <property type="component" value="Unassembled WGS sequence"/>
</dbReference>
<accession>A0A9X8DP96</accession>
<gene>
    <name evidence="2" type="ORF">DYB28_012029</name>
</gene>
<reference evidence="2 3" key="1">
    <citation type="journal article" date="2018" name="J. Invertebr. Pathol.">
        <title>New genotyping method for the causative agent of crayfish plague (Aphanomyces astaci) based on whole genome data.</title>
        <authorList>
            <person name="Minardi D."/>
            <person name="Studholme D.J."/>
            <person name="van der Giezen M."/>
            <person name="Pretto T."/>
            <person name="Oidtmann B."/>
        </authorList>
    </citation>
    <scope>NUCLEOTIDE SEQUENCE [LARGE SCALE GENOMIC DNA]</scope>
    <source>
        <strain evidence="2 3">KB13</strain>
    </source>
</reference>
<name>A0A9X8DP96_APHAT</name>
<sequence>MQPKPVAKRFYRRYNVRNIRVYLRLFDAMPPCSSEREFCRQLRLPQSSFARWKKNRHQYDSSTNRGSRATLLGRGKTESVAFADELLQSMEDVRNEESFLTTTSMATWLLTNKHEWTTMFGDEGSDESHKRLLEWCRRFAYRHGFSYRAPVRAKRLQSDLEETRQSFATSFWAEHSGVSLGDIINADETPVYYDMPPTKTLSKRGDSARVKEAQKHSERVSVLLSIRADGEKRLMQNCLMYSIGGKLPPLIIVKGTPGGTIDCDELPTYPPGAVYAVQEHAYMDHDVWAIYLREILKFEVQGPTVLVVDNLHAHVSDRAKTIMEVELNCSATLAQLPANSTSFVQPLDVGIMGPFKSMCRKEWLYEERVQTAAEKRLKLIQRVIKVWGMVSSSMIVRSFEKALPNVVEL</sequence>
<dbReference type="GO" id="GO:0005634">
    <property type="term" value="C:nucleus"/>
    <property type="evidence" value="ECO:0007669"/>
    <property type="project" value="TreeGrafter"/>
</dbReference>
<comment type="caution">
    <text evidence="2">The sequence shown here is derived from an EMBL/GenBank/DDBJ whole genome shotgun (WGS) entry which is preliminary data.</text>
</comment>
<organism evidence="2 3">
    <name type="scientific">Aphanomyces astaci</name>
    <name type="common">Crayfish plague agent</name>
    <dbReference type="NCBI Taxonomy" id="112090"/>
    <lineage>
        <taxon>Eukaryota</taxon>
        <taxon>Sar</taxon>
        <taxon>Stramenopiles</taxon>
        <taxon>Oomycota</taxon>
        <taxon>Saprolegniomycetes</taxon>
        <taxon>Saprolegniales</taxon>
        <taxon>Verrucalvaceae</taxon>
        <taxon>Aphanomyces</taxon>
    </lineage>
</organism>
<dbReference type="GO" id="GO:0003677">
    <property type="term" value="F:DNA binding"/>
    <property type="evidence" value="ECO:0007669"/>
    <property type="project" value="TreeGrafter"/>
</dbReference>
<dbReference type="InterPro" id="IPR004875">
    <property type="entry name" value="DDE_SF_endonuclease_dom"/>
</dbReference>
<protein>
    <recommendedName>
        <fullName evidence="1">DDE-1 domain-containing protein</fullName>
    </recommendedName>
</protein>
<dbReference type="PANTHER" id="PTHR19303">
    <property type="entry name" value="TRANSPOSON"/>
    <property type="match status" value="1"/>
</dbReference>
<feature type="domain" description="DDE-1" evidence="1">
    <location>
        <begin position="244"/>
        <end position="399"/>
    </location>
</feature>
<dbReference type="AlphaFoldDB" id="A0A9X8DP96"/>
<dbReference type="EMBL" id="QUTI01038911">
    <property type="protein sequence ID" value="RLO00754.1"/>
    <property type="molecule type" value="Genomic_DNA"/>
</dbReference>
<proteinExistence type="predicted"/>
<evidence type="ECO:0000313" key="3">
    <source>
        <dbReference type="Proteomes" id="UP000275652"/>
    </source>
</evidence>
<dbReference type="PANTHER" id="PTHR19303:SF57">
    <property type="entry name" value="HTH CENPB-TYPE DOMAIN-CONTAINING PROTEIN"/>
    <property type="match status" value="1"/>
</dbReference>